<keyword evidence="3" id="KW-0560">Oxidoreductase</keyword>
<dbReference type="SUPFAM" id="SSF47203">
    <property type="entry name" value="Acyl-CoA dehydrogenase C-terminal domain-like"/>
    <property type="match status" value="1"/>
</dbReference>
<dbReference type="AlphaFoldDB" id="A0A8E1W3D6"/>
<keyword evidence="2 4" id="KW-0274">FAD</keyword>
<name>A0A8E1W3D6_9PSEU</name>
<reference evidence="8 9" key="1">
    <citation type="submission" date="2020-08" db="EMBL/GenBank/DDBJ databases">
        <title>Amycolatopsis echigonensis JCM 21831.</title>
        <authorList>
            <person name="Tedsree N."/>
            <person name="Kuncharoen N."/>
            <person name="Likhitwitayawuid K."/>
            <person name="Tanasupawat S."/>
        </authorList>
    </citation>
    <scope>NUCLEOTIDE SEQUENCE [LARGE SCALE GENOMIC DNA]</scope>
    <source>
        <strain evidence="8 9">JCM 21831</strain>
    </source>
</reference>
<feature type="domain" description="HpaB/PvcC/4-BUDH C-terminal" evidence="6">
    <location>
        <begin position="308"/>
        <end position="503"/>
    </location>
</feature>
<protein>
    <submittedName>
        <fullName evidence="8">Pyoverdin chromophore biosynthetic protein pvcC</fullName>
    </submittedName>
</protein>
<dbReference type="InterPro" id="IPR024674">
    <property type="entry name" value="HpaB/PvcC/4-BUDH_N"/>
</dbReference>
<gene>
    <name evidence="8" type="ORF">H5411_28100</name>
</gene>
<evidence type="ECO:0000313" key="9">
    <source>
        <dbReference type="Proteomes" id="UP000550260"/>
    </source>
</evidence>
<comment type="caution">
    <text evidence="8">The sequence shown here is derived from an EMBL/GenBank/DDBJ whole genome shotgun (WGS) entry which is preliminary data.</text>
</comment>
<dbReference type="Gene3D" id="2.40.110.10">
    <property type="entry name" value="Butyryl-CoA Dehydrogenase, subunit A, domain 2"/>
    <property type="match status" value="1"/>
</dbReference>
<dbReference type="InterPro" id="IPR024719">
    <property type="entry name" value="HpaB/PvcC/4-BUDH_C"/>
</dbReference>
<dbReference type="SUPFAM" id="SSF56645">
    <property type="entry name" value="Acyl-CoA dehydrogenase NM domain-like"/>
    <property type="match status" value="1"/>
</dbReference>
<dbReference type="InterPro" id="IPR004925">
    <property type="entry name" value="HpaB/PvcC/4-BUDH"/>
</dbReference>
<evidence type="ECO:0000256" key="4">
    <source>
        <dbReference type="PIRSR" id="PIRSR000331-2"/>
    </source>
</evidence>
<feature type="domain" description="HpaB/PvcC/4-BUDH N-terminal" evidence="7">
    <location>
        <begin position="29"/>
        <end position="294"/>
    </location>
</feature>
<dbReference type="EMBL" id="JACJHR010000046">
    <property type="protein sequence ID" value="MBB2502985.1"/>
    <property type="molecule type" value="Genomic_DNA"/>
</dbReference>
<dbReference type="Gene3D" id="1.10.3140.10">
    <property type="entry name" value="4-hydroxybutyryl-coa dehydratase, domain 1"/>
    <property type="match status" value="1"/>
</dbReference>
<evidence type="ECO:0000256" key="5">
    <source>
        <dbReference type="SAM" id="MobiDB-lite"/>
    </source>
</evidence>
<evidence type="ECO:0000256" key="1">
    <source>
        <dbReference type="ARBA" id="ARBA00022630"/>
    </source>
</evidence>
<dbReference type="InterPro" id="IPR046373">
    <property type="entry name" value="Acyl-CoA_Oxase/DH_mid-dom_sf"/>
</dbReference>
<proteinExistence type="predicted"/>
<dbReference type="Pfam" id="PF03241">
    <property type="entry name" value="HpaB"/>
    <property type="match status" value="1"/>
</dbReference>
<sequence length="529" mass="59214">MTTTEDRAGEASAPAATTPSPNGVKPPPTGAEYLETLRDGRVFYFEGEQVDDVTTHPAFTTTAHSVARMYDALHDPAKQDKLTFVTERGTRSHKFYKMATSSEDLFESRDAIAEWARMSYGSLSRGPDYKAGLVAALAADADFYGDFAGNVRKWYEKTTDDVMFVNLSLLNPSSDRTRSIADQRDTYMHVVKERDDGIVVRGARMISTGAAFSQVTYVSQYVPAAGLGVDDKDFALGFFVPFDAPGVKLIGRYSYEYMAKKIGTPFDYPLSSRFDESDYSVILDDVFIPWENVTVYRNPEVVNGLFPRGFAQRFIFHACTRTAVKLDFLCGLLLKVTEMNKVSAFRGVQAQIGEVLGMRHNLWALATAMAAEPNPAVGGGPYVHPNVHYALQWRNIYGDMFSRIRTIFHNVMAGGFIQIPSSAKDFKNPATRHWLDKYWNGAEISAEQRVKLIRLVWDEFATEFGGRAEVHERNFSGSYEGNRVETFHTGEAVGSNAYFRSMVDQCMSEYDLDGWTDPAWPAWKQIGEA</sequence>
<dbReference type="RefSeq" id="WP_183125560.1">
    <property type="nucleotide sequence ID" value="NZ_JACJHR010000046.1"/>
</dbReference>
<evidence type="ECO:0000259" key="6">
    <source>
        <dbReference type="Pfam" id="PF03241"/>
    </source>
</evidence>
<dbReference type="Gene3D" id="1.20.140.10">
    <property type="entry name" value="Butyryl-CoA Dehydrogenase, subunit A, domain 3"/>
    <property type="match status" value="1"/>
</dbReference>
<dbReference type="InterPro" id="IPR009100">
    <property type="entry name" value="AcylCoA_DH/oxidase_NM_dom_sf"/>
</dbReference>
<evidence type="ECO:0000259" key="7">
    <source>
        <dbReference type="Pfam" id="PF11794"/>
    </source>
</evidence>
<feature type="binding site" evidence="4">
    <location>
        <position position="208"/>
    </location>
    <ligand>
        <name>FAD</name>
        <dbReference type="ChEBI" id="CHEBI:57692"/>
    </ligand>
</feature>
<dbReference type="GO" id="GO:0016627">
    <property type="term" value="F:oxidoreductase activity, acting on the CH-CH group of donors"/>
    <property type="evidence" value="ECO:0007669"/>
    <property type="project" value="InterPro"/>
</dbReference>
<dbReference type="PANTHER" id="PTHR36117:SF3">
    <property type="entry name" value="4-HYDROXYPHENYLACETATE 3-MONOOXYGENASE-RELATED"/>
    <property type="match status" value="1"/>
</dbReference>
<keyword evidence="1" id="KW-0285">Flavoprotein</keyword>
<evidence type="ECO:0000313" key="8">
    <source>
        <dbReference type="EMBL" id="MBB2502985.1"/>
    </source>
</evidence>
<organism evidence="8 9">
    <name type="scientific">Amycolatopsis echigonensis</name>
    <dbReference type="NCBI Taxonomy" id="2576905"/>
    <lineage>
        <taxon>Bacteria</taxon>
        <taxon>Bacillati</taxon>
        <taxon>Actinomycetota</taxon>
        <taxon>Actinomycetes</taxon>
        <taxon>Pseudonocardiales</taxon>
        <taxon>Pseudonocardiaceae</taxon>
        <taxon>Amycolatopsis</taxon>
    </lineage>
</organism>
<dbReference type="PANTHER" id="PTHR36117">
    <property type="entry name" value="4-HYDROXYPHENYLACETATE 3-MONOOXYGENASE-RELATED"/>
    <property type="match status" value="1"/>
</dbReference>
<accession>A0A8E1W3D6</accession>
<evidence type="ECO:0000256" key="2">
    <source>
        <dbReference type="ARBA" id="ARBA00022827"/>
    </source>
</evidence>
<dbReference type="Proteomes" id="UP000550260">
    <property type="component" value="Unassembled WGS sequence"/>
</dbReference>
<dbReference type="Pfam" id="PF11794">
    <property type="entry name" value="HpaB_N"/>
    <property type="match status" value="1"/>
</dbReference>
<feature type="region of interest" description="Disordered" evidence="5">
    <location>
        <begin position="1"/>
        <end position="29"/>
    </location>
</feature>
<dbReference type="PIRSF" id="PIRSF000331">
    <property type="entry name" value="HpaA_HpaB"/>
    <property type="match status" value="1"/>
</dbReference>
<feature type="compositionally biased region" description="Low complexity" evidence="5">
    <location>
        <begin position="11"/>
        <end position="21"/>
    </location>
</feature>
<evidence type="ECO:0000256" key="3">
    <source>
        <dbReference type="ARBA" id="ARBA00023002"/>
    </source>
</evidence>
<dbReference type="InterPro" id="IPR036250">
    <property type="entry name" value="AcylCo_DH-like_C"/>
</dbReference>